<keyword evidence="4 8" id="KW-0378">Hydrolase</keyword>
<organism evidence="11 12">
    <name type="scientific">Limulus polyphemus</name>
    <name type="common">Atlantic horseshoe crab</name>
    <dbReference type="NCBI Taxonomy" id="6850"/>
    <lineage>
        <taxon>Eukaryota</taxon>
        <taxon>Metazoa</taxon>
        <taxon>Ecdysozoa</taxon>
        <taxon>Arthropoda</taxon>
        <taxon>Chelicerata</taxon>
        <taxon>Merostomata</taxon>
        <taxon>Xiphosura</taxon>
        <taxon>Limulidae</taxon>
        <taxon>Limulus</taxon>
    </lineage>
</organism>
<dbReference type="SUPFAM" id="SSF55486">
    <property type="entry name" value="Metalloproteases ('zincins'), catalytic domain"/>
    <property type="match status" value="1"/>
</dbReference>
<dbReference type="PANTHER" id="PTHR10127:SF780">
    <property type="entry name" value="METALLOENDOPEPTIDASE"/>
    <property type="match status" value="1"/>
</dbReference>
<dbReference type="Gene3D" id="3.40.390.10">
    <property type="entry name" value="Collagenase (Catalytic Domain)"/>
    <property type="match status" value="1"/>
</dbReference>
<feature type="binding site" evidence="8">
    <location>
        <position position="68"/>
    </location>
    <ligand>
        <name>Zn(2+)</name>
        <dbReference type="ChEBI" id="CHEBI:29105"/>
        <note>catalytic</note>
    </ligand>
</feature>
<name>A0ABM1RYZ3_LIMPO</name>
<evidence type="ECO:0000256" key="7">
    <source>
        <dbReference type="ARBA" id="ARBA00025529"/>
    </source>
</evidence>
<dbReference type="InterPro" id="IPR024079">
    <property type="entry name" value="MetalloPept_cat_dom_sf"/>
</dbReference>
<feature type="non-terminal residue" evidence="12">
    <location>
        <position position="225"/>
    </location>
</feature>
<dbReference type="PROSITE" id="PS51864">
    <property type="entry name" value="ASTACIN"/>
    <property type="match status" value="1"/>
</dbReference>
<dbReference type="CDD" id="cd04280">
    <property type="entry name" value="ZnMc_astacin_like"/>
    <property type="match status" value="1"/>
</dbReference>
<keyword evidence="11" id="KW-1185">Reference proteome</keyword>
<evidence type="ECO:0000256" key="3">
    <source>
        <dbReference type="ARBA" id="ARBA00022723"/>
    </source>
</evidence>
<evidence type="ECO:0000256" key="6">
    <source>
        <dbReference type="ARBA" id="ARBA00023049"/>
    </source>
</evidence>
<evidence type="ECO:0000313" key="12">
    <source>
        <dbReference type="RefSeq" id="XP_022236598.1"/>
    </source>
</evidence>
<feature type="active site" evidence="8">
    <location>
        <position position="69"/>
    </location>
</feature>
<evidence type="ECO:0000256" key="2">
    <source>
        <dbReference type="ARBA" id="ARBA00022670"/>
    </source>
</evidence>
<keyword evidence="6 8" id="KW-0482">Metalloprotease</keyword>
<keyword evidence="3 8" id="KW-0479">Metal-binding</keyword>
<evidence type="ECO:0000256" key="5">
    <source>
        <dbReference type="ARBA" id="ARBA00022833"/>
    </source>
</evidence>
<evidence type="ECO:0000256" key="9">
    <source>
        <dbReference type="RuleBase" id="RU361183"/>
    </source>
</evidence>
<reference evidence="12" key="1">
    <citation type="submission" date="2025-08" db="UniProtKB">
        <authorList>
            <consortium name="RefSeq"/>
        </authorList>
    </citation>
    <scope>IDENTIFICATION</scope>
    <source>
        <tissue evidence="12">Muscle</tissue>
    </source>
</reference>
<dbReference type="RefSeq" id="XP_022236598.1">
    <property type="nucleotide sequence ID" value="XM_022380890.1"/>
</dbReference>
<accession>A0ABM1RYZ3</accession>
<dbReference type="InterPro" id="IPR034035">
    <property type="entry name" value="Astacin-like_dom"/>
</dbReference>
<evidence type="ECO:0000256" key="4">
    <source>
        <dbReference type="ARBA" id="ARBA00022801"/>
    </source>
</evidence>
<dbReference type="InterPro" id="IPR006026">
    <property type="entry name" value="Peptidase_Metallo"/>
</dbReference>
<proteinExistence type="predicted"/>
<dbReference type="GeneID" id="111084102"/>
<dbReference type="PANTHER" id="PTHR10127">
    <property type="entry name" value="DISCOIDIN, CUB, EGF, LAMININ , AND ZINC METALLOPROTEASE DOMAIN CONTAINING"/>
    <property type="match status" value="1"/>
</dbReference>
<dbReference type="Pfam" id="PF01400">
    <property type="entry name" value="Astacin"/>
    <property type="match status" value="1"/>
</dbReference>
<comment type="subunit">
    <text evidence="1">Monomer.</text>
</comment>
<comment type="function">
    <text evidence="7">Zinc metalloprotease. Provoques deadhesion of endothelial cells from cell cultures, and also degradation of fibronectin, fibrinogen and gelatin in vitro. Its role in the venom is not fully understood but it might act as a spreading factor that facilitates diffusion of other venom toxins. Alternatively, it might be involved in the proteolytic processing of other venom toxins or it might play a role in extra-oral digestion of prey.</text>
</comment>
<gene>
    <name evidence="12" type="primary">LOC111084102</name>
</gene>
<feature type="non-terminal residue" evidence="12">
    <location>
        <position position="1"/>
    </location>
</feature>
<feature type="domain" description="Peptidase M12A" evidence="10">
    <location>
        <begin position="1"/>
        <end position="174"/>
    </location>
</feature>
<keyword evidence="2 8" id="KW-0645">Protease</keyword>
<evidence type="ECO:0000256" key="8">
    <source>
        <dbReference type="PROSITE-ProRule" id="PRU01211"/>
    </source>
</evidence>
<dbReference type="EC" id="3.4.24.-" evidence="9"/>
<comment type="caution">
    <text evidence="8">Lacks conserved residue(s) required for the propagation of feature annotation.</text>
</comment>
<protein>
    <recommendedName>
        <fullName evidence="9">Metalloendopeptidase</fullName>
        <ecNumber evidence="9">3.4.24.-</ecNumber>
    </recommendedName>
</protein>
<comment type="cofactor">
    <cofactor evidence="8 9">
        <name>Zn(2+)</name>
        <dbReference type="ChEBI" id="CHEBI:29105"/>
    </cofactor>
    <text evidence="8 9">Binds 1 zinc ion per subunit.</text>
</comment>
<dbReference type="PRINTS" id="PR00480">
    <property type="entry name" value="ASTACIN"/>
</dbReference>
<keyword evidence="5 8" id="KW-0862">Zinc</keyword>
<dbReference type="Proteomes" id="UP000694941">
    <property type="component" value="Unplaced"/>
</dbReference>
<evidence type="ECO:0000313" key="11">
    <source>
        <dbReference type="Proteomes" id="UP000694941"/>
    </source>
</evidence>
<evidence type="ECO:0000256" key="1">
    <source>
        <dbReference type="ARBA" id="ARBA00011245"/>
    </source>
</evidence>
<evidence type="ECO:0000259" key="10">
    <source>
        <dbReference type="PROSITE" id="PS51864"/>
    </source>
</evidence>
<feature type="binding site" evidence="8">
    <location>
        <position position="72"/>
    </location>
    <ligand>
        <name>Zn(2+)</name>
        <dbReference type="ChEBI" id="CHEBI:29105"/>
        <note>catalytic</note>
    </ligand>
</feature>
<feature type="binding site" evidence="8">
    <location>
        <position position="78"/>
    </location>
    <ligand>
        <name>Zn(2+)</name>
        <dbReference type="ChEBI" id="CHEBI:29105"/>
        <note>catalytic</note>
    </ligand>
</feature>
<sequence length="225" mass="26088">SIRDDIMRAMETIQNQIKCIKFKQRDPETRDYAFLTKKTGCWSFVGRQGGSQQVSLDSTCFAVGVIIHELIHVIGFWHEHSRSDRDEYIQILWENIIEDQKSNFQKFDIWDNNLLGETFDYDSIMMYGLYTFSKDGASQTMKAIQENVTILPVSSKVQLSDSDIRRIKKLYECDGMIRPPVPDVPPTKCDFELDYCHMSNQMDPGLALWKRIRGRMGSLKGDHTT</sequence>
<dbReference type="SMART" id="SM00235">
    <property type="entry name" value="ZnMc"/>
    <property type="match status" value="1"/>
</dbReference>
<dbReference type="InterPro" id="IPR001506">
    <property type="entry name" value="Peptidase_M12A"/>
</dbReference>